<dbReference type="PANTHER" id="PTHR33371:SF4">
    <property type="entry name" value="INTERMEMBRANE PHOSPHOLIPID TRANSPORT SYSTEM BINDING PROTEIN MLAD"/>
    <property type="match status" value="1"/>
</dbReference>
<evidence type="ECO:0000256" key="1">
    <source>
        <dbReference type="SAM" id="Coils"/>
    </source>
</evidence>
<protein>
    <submittedName>
        <fullName evidence="4">MCE family protein</fullName>
    </submittedName>
</protein>
<evidence type="ECO:0000259" key="3">
    <source>
        <dbReference type="PROSITE" id="PS50192"/>
    </source>
</evidence>
<dbReference type="Proteomes" id="UP000619238">
    <property type="component" value="Unassembled WGS sequence"/>
</dbReference>
<dbReference type="InterPro" id="IPR052336">
    <property type="entry name" value="MlaD_Phospholipid_Transporter"/>
</dbReference>
<dbReference type="Pfam" id="PF02470">
    <property type="entry name" value="MlaD"/>
    <property type="match status" value="1"/>
</dbReference>
<name>A0ABR7QDE3_9FLAO</name>
<dbReference type="PROSITE" id="PS50192">
    <property type="entry name" value="T_SNARE"/>
    <property type="match status" value="1"/>
</dbReference>
<evidence type="ECO:0000313" key="5">
    <source>
        <dbReference type="Proteomes" id="UP000619238"/>
    </source>
</evidence>
<dbReference type="PANTHER" id="PTHR33371">
    <property type="entry name" value="INTERMEMBRANE PHOSPHOLIPID TRANSPORT SYSTEM BINDING PROTEIN MLAD-RELATED"/>
    <property type="match status" value="1"/>
</dbReference>
<evidence type="ECO:0000313" key="4">
    <source>
        <dbReference type="EMBL" id="MBC8756443.1"/>
    </source>
</evidence>
<dbReference type="InterPro" id="IPR003399">
    <property type="entry name" value="Mce/MlaD"/>
</dbReference>
<keyword evidence="2" id="KW-0812">Transmembrane</keyword>
<feature type="domain" description="T-SNARE coiled-coil homology" evidence="3">
    <location>
        <begin position="168"/>
        <end position="230"/>
    </location>
</feature>
<keyword evidence="2" id="KW-1133">Transmembrane helix</keyword>
<organism evidence="4 5">
    <name type="scientific">Kordia aestuariivivens</name>
    <dbReference type="NCBI Taxonomy" id="2759037"/>
    <lineage>
        <taxon>Bacteria</taxon>
        <taxon>Pseudomonadati</taxon>
        <taxon>Bacteroidota</taxon>
        <taxon>Flavobacteriia</taxon>
        <taxon>Flavobacteriales</taxon>
        <taxon>Flavobacteriaceae</taxon>
        <taxon>Kordia</taxon>
    </lineage>
</organism>
<dbReference type="Gene3D" id="1.20.58.60">
    <property type="match status" value="1"/>
</dbReference>
<dbReference type="InterPro" id="IPR000727">
    <property type="entry name" value="T_SNARE_dom"/>
</dbReference>
<accession>A0ABR7QDE3</accession>
<comment type="caution">
    <text evidence="4">The sequence shown here is derived from an EMBL/GenBank/DDBJ whole genome shotgun (WGS) entry which is preliminary data.</text>
</comment>
<sequence length="322" mass="35531">MKISREIKTALLVITALVLLYFGISYLMSRSILSTDRVFYAEYNNVGGLVPSTKVLINGYKVGKVQDIQLQPSGKSLVTLAINHDFQFSKNSLLQLQESGFLGGKNLAILLKQDGAEMAVSGDTLKTETQLGMVDAFKNQLLPLQGKVEHMIVSADSLITSVNLILDTESRNNIKNGIKELNATIANFKKASGTLNTMLDSNKEKLDNTFTNVDNLTANLSKVSDSLAKLEINKTMKQLQSTIEGFDNIIAGIENGEGSVGKLLKDEELYNNLTGASLQMEQLLEDMKLNPKRYVHFSLFGKKAKQYEKAKEGEEENTPKKN</sequence>
<dbReference type="RefSeq" id="WP_187563479.1">
    <property type="nucleotide sequence ID" value="NZ_JACGWS010000011.1"/>
</dbReference>
<evidence type="ECO:0000256" key="2">
    <source>
        <dbReference type="SAM" id="Phobius"/>
    </source>
</evidence>
<keyword evidence="1" id="KW-0175">Coiled coil</keyword>
<keyword evidence="2" id="KW-0472">Membrane</keyword>
<proteinExistence type="predicted"/>
<reference evidence="4 5" key="1">
    <citation type="submission" date="2020-07" db="EMBL/GenBank/DDBJ databases">
        <title>Description of Kordia aestuariivivens sp. nov., isolated from a tidal flat.</title>
        <authorList>
            <person name="Park S."/>
            <person name="Yoon J.-H."/>
        </authorList>
    </citation>
    <scope>NUCLEOTIDE SEQUENCE [LARGE SCALE GENOMIC DNA]</scope>
    <source>
        <strain evidence="4 5">YSTF-M3</strain>
    </source>
</reference>
<dbReference type="EMBL" id="JACGWS010000011">
    <property type="protein sequence ID" value="MBC8756443.1"/>
    <property type="molecule type" value="Genomic_DNA"/>
</dbReference>
<gene>
    <name evidence="4" type="ORF">H2O64_17345</name>
</gene>
<feature type="coiled-coil region" evidence="1">
    <location>
        <begin position="171"/>
        <end position="233"/>
    </location>
</feature>
<feature type="transmembrane region" description="Helical" evidence="2">
    <location>
        <begin position="9"/>
        <end position="28"/>
    </location>
</feature>
<keyword evidence="5" id="KW-1185">Reference proteome</keyword>